<feature type="compositionally biased region" description="Basic and acidic residues" evidence="16">
    <location>
        <begin position="186"/>
        <end position="205"/>
    </location>
</feature>
<feature type="compositionally biased region" description="Basic residues" evidence="16">
    <location>
        <begin position="148"/>
        <end position="160"/>
    </location>
</feature>
<feature type="region of interest" description="Disordered" evidence="16">
    <location>
        <begin position="1896"/>
        <end position="2061"/>
    </location>
</feature>
<evidence type="ECO:0000256" key="11">
    <source>
        <dbReference type="ARBA" id="ARBA00022932"/>
    </source>
</evidence>
<dbReference type="Pfam" id="PF00476">
    <property type="entry name" value="DNA_pol_A"/>
    <property type="match status" value="1"/>
</dbReference>
<feature type="non-terminal residue" evidence="19">
    <location>
        <position position="2626"/>
    </location>
</feature>
<keyword evidence="9" id="KW-0378">Hydrolase</keyword>
<comment type="cofactor">
    <cofactor evidence="1">
        <name>Mg(2+)</name>
        <dbReference type="ChEBI" id="CHEBI:18420"/>
    </cofactor>
</comment>
<dbReference type="InterPro" id="IPR046931">
    <property type="entry name" value="HTH_61"/>
</dbReference>
<dbReference type="InterPro" id="IPR048960">
    <property type="entry name" value="POLQ-like_helical"/>
</dbReference>
<feature type="compositionally biased region" description="Basic and acidic residues" evidence="16">
    <location>
        <begin position="1930"/>
        <end position="1956"/>
    </location>
</feature>
<dbReference type="SUPFAM" id="SSF158702">
    <property type="entry name" value="Sec63 N-terminal domain-like"/>
    <property type="match status" value="1"/>
</dbReference>
<keyword evidence="20" id="KW-1185">Reference proteome</keyword>
<keyword evidence="13" id="KW-0539">Nucleus</keyword>
<dbReference type="InterPro" id="IPR011545">
    <property type="entry name" value="DEAD/DEAH_box_helicase_dom"/>
</dbReference>
<dbReference type="InterPro" id="IPR014001">
    <property type="entry name" value="Helicase_ATP-bd"/>
</dbReference>
<comment type="subcellular location">
    <subcellularLocation>
        <location evidence="2">Nucleus</location>
    </subcellularLocation>
</comment>
<keyword evidence="5" id="KW-0808">Transferase</keyword>
<dbReference type="EC" id="2.7.7.7" evidence="4"/>
<feature type="compositionally biased region" description="Polar residues" evidence="16">
    <location>
        <begin position="1587"/>
        <end position="1602"/>
    </location>
</feature>
<evidence type="ECO:0000256" key="16">
    <source>
        <dbReference type="SAM" id="MobiDB-lite"/>
    </source>
</evidence>
<dbReference type="InterPro" id="IPR012337">
    <property type="entry name" value="RNaseH-like_sf"/>
</dbReference>
<dbReference type="CDD" id="cd18026">
    <property type="entry name" value="DEXHc_POLQ-like"/>
    <property type="match status" value="1"/>
</dbReference>
<comment type="similarity">
    <text evidence="3">Belongs to the DNA polymerase type-A family.</text>
</comment>
<accession>A0ABD0JNJ0</accession>
<dbReference type="Pfam" id="PF00270">
    <property type="entry name" value="DEAD"/>
    <property type="match status" value="1"/>
</dbReference>
<dbReference type="Pfam" id="PF21099">
    <property type="entry name" value="POLQ_helical"/>
    <property type="match status" value="1"/>
</dbReference>
<dbReference type="Gene3D" id="3.40.50.300">
    <property type="entry name" value="P-loop containing nucleotide triphosphate hydrolases"/>
    <property type="match status" value="2"/>
</dbReference>
<evidence type="ECO:0000256" key="7">
    <source>
        <dbReference type="ARBA" id="ARBA00022741"/>
    </source>
</evidence>
<dbReference type="SUPFAM" id="SSF52540">
    <property type="entry name" value="P-loop containing nucleoside triphosphate hydrolases"/>
    <property type="match status" value="1"/>
</dbReference>
<evidence type="ECO:0000256" key="9">
    <source>
        <dbReference type="ARBA" id="ARBA00022801"/>
    </source>
</evidence>
<feature type="compositionally biased region" description="Basic and acidic residues" evidence="16">
    <location>
        <begin position="55"/>
        <end position="68"/>
    </location>
</feature>
<dbReference type="FunFam" id="3.40.50.300:FF:000813">
    <property type="entry name" value="helicase POLQ-like isoform X1"/>
    <property type="match status" value="1"/>
</dbReference>
<dbReference type="Proteomes" id="UP001519460">
    <property type="component" value="Unassembled WGS sequence"/>
</dbReference>
<evidence type="ECO:0000256" key="6">
    <source>
        <dbReference type="ARBA" id="ARBA00022695"/>
    </source>
</evidence>
<dbReference type="SMART" id="SM00487">
    <property type="entry name" value="DEXDc"/>
    <property type="match status" value="1"/>
</dbReference>
<feature type="compositionally biased region" description="Polar residues" evidence="16">
    <location>
        <begin position="1275"/>
        <end position="1285"/>
    </location>
</feature>
<dbReference type="EMBL" id="JACVVK020000377">
    <property type="protein sequence ID" value="KAK7476366.1"/>
    <property type="molecule type" value="Genomic_DNA"/>
</dbReference>
<feature type="region of interest" description="Disordered" evidence="16">
    <location>
        <begin position="2455"/>
        <end position="2478"/>
    </location>
</feature>
<feature type="compositionally biased region" description="Polar residues" evidence="16">
    <location>
        <begin position="2010"/>
        <end position="2021"/>
    </location>
</feature>
<evidence type="ECO:0000256" key="15">
    <source>
        <dbReference type="ARBA" id="ARBA00074669"/>
    </source>
</evidence>
<dbReference type="SUPFAM" id="SSF53098">
    <property type="entry name" value="Ribonuclease H-like"/>
    <property type="match status" value="1"/>
</dbReference>
<evidence type="ECO:0000256" key="1">
    <source>
        <dbReference type="ARBA" id="ARBA00001946"/>
    </source>
</evidence>
<evidence type="ECO:0000259" key="18">
    <source>
        <dbReference type="PROSITE" id="PS51194"/>
    </source>
</evidence>
<dbReference type="GO" id="GO:0003887">
    <property type="term" value="F:DNA-directed DNA polymerase activity"/>
    <property type="evidence" value="ECO:0007669"/>
    <property type="project" value="UniProtKB-KW"/>
</dbReference>
<feature type="compositionally biased region" description="Polar residues" evidence="16">
    <location>
        <begin position="1957"/>
        <end position="1972"/>
    </location>
</feature>
<evidence type="ECO:0000313" key="20">
    <source>
        <dbReference type="Proteomes" id="UP001519460"/>
    </source>
</evidence>
<feature type="region of interest" description="Disordered" evidence="16">
    <location>
        <begin position="1371"/>
        <end position="1420"/>
    </location>
</feature>
<evidence type="ECO:0000256" key="2">
    <source>
        <dbReference type="ARBA" id="ARBA00004123"/>
    </source>
</evidence>
<dbReference type="InterPro" id="IPR036397">
    <property type="entry name" value="RNaseH_sf"/>
</dbReference>
<feature type="compositionally biased region" description="Polar residues" evidence="16">
    <location>
        <begin position="123"/>
        <end position="137"/>
    </location>
</feature>
<comment type="caution">
    <text evidence="19">The sequence shown here is derived from an EMBL/GenBank/DDBJ whole genome shotgun (WGS) entry which is preliminary data.</text>
</comment>
<comment type="catalytic activity">
    <reaction evidence="14">
        <text>DNA(n) + a 2'-deoxyribonucleoside 5'-triphosphate = DNA(n+1) + diphosphate</text>
        <dbReference type="Rhea" id="RHEA:22508"/>
        <dbReference type="Rhea" id="RHEA-COMP:17339"/>
        <dbReference type="Rhea" id="RHEA-COMP:17340"/>
        <dbReference type="ChEBI" id="CHEBI:33019"/>
        <dbReference type="ChEBI" id="CHEBI:61560"/>
        <dbReference type="ChEBI" id="CHEBI:173112"/>
        <dbReference type="EC" id="2.7.7.7"/>
    </reaction>
</comment>
<dbReference type="CDD" id="cd18795">
    <property type="entry name" value="SF2_C_Ski2"/>
    <property type="match status" value="1"/>
</dbReference>
<feature type="compositionally biased region" description="Polar residues" evidence="16">
    <location>
        <begin position="1554"/>
        <end position="1565"/>
    </location>
</feature>
<evidence type="ECO:0000256" key="12">
    <source>
        <dbReference type="ARBA" id="ARBA00023204"/>
    </source>
</evidence>
<feature type="region of interest" description="Disordered" evidence="16">
    <location>
        <begin position="122"/>
        <end position="261"/>
    </location>
</feature>
<feature type="region of interest" description="Disordered" evidence="16">
    <location>
        <begin position="44"/>
        <end position="77"/>
    </location>
</feature>
<evidence type="ECO:0000256" key="8">
    <source>
        <dbReference type="ARBA" id="ARBA00022763"/>
    </source>
</evidence>
<evidence type="ECO:0000256" key="4">
    <source>
        <dbReference type="ARBA" id="ARBA00012417"/>
    </source>
</evidence>
<dbReference type="InterPro" id="IPR001098">
    <property type="entry name" value="DNA-dir_DNA_pol_A_palm_dom"/>
</dbReference>
<keyword evidence="12" id="KW-0234">DNA repair</keyword>
<evidence type="ECO:0000256" key="10">
    <source>
        <dbReference type="ARBA" id="ARBA00022840"/>
    </source>
</evidence>
<sequence length="2626" mass="284140">MKRLTDTWRQKKPLAGIAVDAGLNDGALAKSGYGTKRLGRVAIAPSKRVGNNHGPESDSSKYNIKEANNETQQNSNGSKCFDVSFTSSFGPDFDADVISAVNSLEQGFTELCDQPVSACFRDGSSNWPPSPKTPSKQMQHRAGGAAKPGKRKNSRTRKSGILKPSLFGDSAGNSFLADAVTPSHSPADKKRRENTPTPATKKDLGKTGPQTKKNFTRLALHDGSVLRSPSKSGQAKSIEEKKQASRKQNGGGISGNDFEDFNQNCEEDERIEIETDVSPAASHVLQDAKKGAGEHQTGIHPPTPGRKGCAGKVGFGKDDGSVRKPSAHFSHVQIQRSSSRELEKDKNASLLISRTEQYKAPSDRIKHKANVLCPSPKKPASSRNGASSLVAVASKNNSGQLDNFTSIRCETRKDSECKTVANDKPKSGTEGKGAAVVGVSSTNTTTEKGFNTDDRRGSLERTKFKPAVDDSKTAADHATENAASSTGNVLGGGNLVYSAPTSAGKTMVAELLVLKRVLETRRKALFILPFVSVTREKMISLQRLYQDAGLRVGGFMGSHSPAGGFQSLDVAVCTIEKGNGLVNRLLEDNRIDELGAVVIDELHMVGDSNRGYLLELLLTKVCYMAHKSRESGNTHPVQVIGMSATLPNLDLLARWLDANLYHTDFRPVPLTENIKVGSVIYDGWMNKVREVEVRTTFKGDEDQIIPLCLETLMGGHSVLIFCPTKVWCEKMAEKIARVFYELVKNPTALAVFTGETGFVKASAITRLPIDQNALMNVLEQLGRSPVGLTFDERDIVEGAFRQGLLKVLVATSTLSSGVNLPARRVIVRSPMFGGRVMDTLSYKQMAGRAGRKGVDTEGECILVCKEGEKRAAQNLLQADLPPVTSCLSCGNDGTELSRSMKRAILEVVVSGVASTPDDVARYTACTLLSASLPPDSRDTDMLISACLKFLEDNEFVRLQTVSDANNEEVRKYQPTQLGSAVLASSMSPDEGLAVFAELQKARQCFVLSSELHIIYLVTPVYSQDISANLDWYHFYCLWEKLSPDMRSVAKVVGVEEGFLAKAITGRVPTKTPAQTRAVAIHRRFYTALALHDLVREVPLMEVARRYHCNKGQLQSLMQSAATFAGMVTVFCARLGWSNMELLLSQFQQRLTLGVTRELCDLVRIPLLTGTMARILNKKQDGESDWDLEQRRKARCVWLAGRQGVTELEAATAIMEEAKSIIQQELGVRIDWQASAVNTRGAPEGSVSISESTGELSVCRTPRINARTSDKVSPVESGQKQNSAECSRQRSSEVSPPSSSVVQRNTVHVTPGNRSRRVLSGRSWQKRNSGGGGVTPYVKSPPSSRRTSDGSSISPKEVSFFGQVVVSPPPLMRSLASGAQSPPAGSVTDDSKNPNKSVDTMSKESPPALDKLPKPVPFPSGSTAQVNIRTISASDSVAYTKSATSLTSSHIVTTPKGTLHGTRQRTLSKSSASSGSARMSALRSSTKDVSENTAAETLCTSITTSSDQQQSTVHEVEADSETGYNCFDDSLILDSQTAHLLSAGVCGLGEKKSPQGVTTSTPVHTTGKTENRDILTTSSEHERPVRNNGVSGASSHFVAQSETQTRQESCSLLGLTAAEEVSPGLHIEPKVIIVNSAEQSNPSSDKGMGLRQCEPKNPSLQGVSPSAHQVDLDNFDDDLFRSPLLAMSFVDHDKNSGVKKNTEPHLPLGVTGPTKSSHQSTREDVQMTVEDVSENLDAEEDTSCELIAASNYERLAYVEEGVTADDSVTGDANLSYQDLGITQNGDLVCRDRDPEERFVSVKDVEERPIESRPSNDAAAEYDFREDLAVAMNLSDSFSSLMECSLVKSSSRVASEAKPAPVSAEHNLDTAAFTNSFSASVLERAMADDMFSEQLEDPTDVPVAEAPHQTSDVKNHNQKMPAGQKCSKSKKKSSDSSAKREEPVSPEMHGTRENRSSRDSTGSLSNRGSVTPQNEGDLVPPTPPDEASNASNTLHSPCLRRTPLRACRNRTENSLQPKSQVFPSSHVKEQKRRPKDKENAAEKHKHSLLKAKPKSHSKDEVSSAGRIISGCAATVQNKDVVRPDPEGKVADAQTKDKINVPDPAANACEARDDCGSVTVSSSPPLTQESFTIIDVCADAGLFKTFVAEWKRKEMYAISLACEPKPAPQQTGGGIGGNFMRGKPSEAVAIQPVPGGVEIPGDQERVIVGLAVSWENRDAYYISLATIGDAVNASLDDTMAAPPTDDSISHEQRIQAVKDILNKTVDRKHSGTVISYDVKSVYNVLVRGLGIAFGQCRDPQIASWLLDPGAKEKTVHGMVTNYLPEDMPLLEGIGGGVGYGSLGLTVRSAGSGRMRAATESIISRRLMDYFWTELVSAGLDKAFTDVEMPSVITMARTELNGFGFSEEECESQKSLMMTKLSALEQDAYRQAGHPFCLTSTDDVAQVLYLELQLPVNGDPSASKPTRTLGPSRRAKGRQKSAFSTSKDILEKLKPYHPLPGVILEWRRISSALTKHVYPLQKEKAWSERLGMHRMFGECQLHTATGRVSMSEPNLQNIPKDFDITMPDVIGESPPATGSMLVGVDRHGKRSGNSRLQTMRGVVPQSALVSNPITAKQMAVSMRHAFIPFD</sequence>
<dbReference type="Pfam" id="PF20470">
    <property type="entry name" value="HTH_61"/>
    <property type="match status" value="1"/>
</dbReference>
<feature type="domain" description="Helicase C-terminal" evidence="18">
    <location>
        <begin position="700"/>
        <end position="920"/>
    </location>
</feature>
<dbReference type="GO" id="GO:0097681">
    <property type="term" value="P:double-strand break repair via alternative nonhomologous end joining"/>
    <property type="evidence" value="ECO:0007669"/>
    <property type="project" value="UniProtKB-ARBA"/>
</dbReference>
<keyword evidence="10" id="KW-0067">ATP-binding</keyword>
<protein>
    <recommendedName>
        <fullName evidence="15">DNA polymerase theta</fullName>
        <ecNumber evidence="4">2.7.7.7</ecNumber>
    </recommendedName>
</protein>
<gene>
    <name evidence="19" type="ORF">BaRGS_00032366</name>
</gene>
<feature type="compositionally biased region" description="Basic and acidic residues" evidence="16">
    <location>
        <begin position="1566"/>
        <end position="1584"/>
    </location>
</feature>
<dbReference type="PROSITE" id="PS51194">
    <property type="entry name" value="HELICASE_CTER"/>
    <property type="match status" value="1"/>
</dbReference>
<dbReference type="Gene3D" id="1.20.1060.10">
    <property type="entry name" value="Taq DNA Polymerase, Chain T, domain 4"/>
    <property type="match status" value="1"/>
</dbReference>
<organism evidence="19 20">
    <name type="scientific">Batillaria attramentaria</name>
    <dbReference type="NCBI Taxonomy" id="370345"/>
    <lineage>
        <taxon>Eukaryota</taxon>
        <taxon>Metazoa</taxon>
        <taxon>Spiralia</taxon>
        <taxon>Lophotrochozoa</taxon>
        <taxon>Mollusca</taxon>
        <taxon>Gastropoda</taxon>
        <taxon>Caenogastropoda</taxon>
        <taxon>Sorbeoconcha</taxon>
        <taxon>Cerithioidea</taxon>
        <taxon>Batillariidae</taxon>
        <taxon>Batillaria</taxon>
    </lineage>
</organism>
<dbReference type="GO" id="GO:0016787">
    <property type="term" value="F:hydrolase activity"/>
    <property type="evidence" value="ECO:0007669"/>
    <property type="project" value="UniProtKB-KW"/>
</dbReference>
<feature type="region of interest" description="Disordered" evidence="16">
    <location>
        <begin position="288"/>
        <end position="342"/>
    </location>
</feature>
<evidence type="ECO:0000256" key="5">
    <source>
        <dbReference type="ARBA" id="ARBA00022679"/>
    </source>
</evidence>
<evidence type="ECO:0000259" key="17">
    <source>
        <dbReference type="PROSITE" id="PS51192"/>
    </source>
</evidence>
<dbReference type="Gene3D" id="3.30.420.10">
    <property type="entry name" value="Ribonuclease H-like superfamily/Ribonuclease H"/>
    <property type="match status" value="1"/>
</dbReference>
<dbReference type="SUPFAM" id="SSF56672">
    <property type="entry name" value="DNA/RNA polymerases"/>
    <property type="match status" value="1"/>
</dbReference>
<feature type="compositionally biased region" description="Low complexity" evidence="16">
    <location>
        <begin position="1466"/>
        <end position="1483"/>
    </location>
</feature>
<dbReference type="Gene3D" id="3.30.70.370">
    <property type="match status" value="1"/>
</dbReference>
<dbReference type="InterPro" id="IPR002298">
    <property type="entry name" value="DNA_polymerase_A"/>
</dbReference>
<evidence type="ECO:0000313" key="19">
    <source>
        <dbReference type="EMBL" id="KAK7476366.1"/>
    </source>
</evidence>
<dbReference type="InterPro" id="IPR043502">
    <property type="entry name" value="DNA/RNA_pol_sf"/>
</dbReference>
<feature type="region of interest" description="Disordered" evidence="16">
    <location>
        <begin position="1550"/>
        <end position="1602"/>
    </location>
</feature>
<dbReference type="PANTHER" id="PTHR10133:SF62">
    <property type="entry name" value="DNA POLYMERASE THETA"/>
    <property type="match status" value="1"/>
</dbReference>
<dbReference type="FunFam" id="1.10.3380.20:FF:000001">
    <property type="entry name" value="DNA polymerase theta"/>
    <property type="match status" value="1"/>
</dbReference>
<dbReference type="InterPro" id="IPR027417">
    <property type="entry name" value="P-loop_NTPase"/>
</dbReference>
<feature type="compositionally biased region" description="Basic residues" evidence="16">
    <location>
        <begin position="2041"/>
        <end position="2053"/>
    </location>
</feature>
<dbReference type="PROSITE" id="PS51192">
    <property type="entry name" value="HELICASE_ATP_BIND_1"/>
    <property type="match status" value="1"/>
</dbReference>
<dbReference type="PANTHER" id="PTHR10133">
    <property type="entry name" value="DNA POLYMERASE I"/>
    <property type="match status" value="1"/>
</dbReference>
<feature type="compositionally biased region" description="Low complexity" evidence="16">
    <location>
        <begin position="1339"/>
        <end position="1354"/>
    </location>
</feature>
<evidence type="ECO:0000256" key="14">
    <source>
        <dbReference type="ARBA" id="ARBA00049244"/>
    </source>
</evidence>
<proteinExistence type="inferred from homology"/>
<dbReference type="GO" id="GO:0005634">
    <property type="term" value="C:nucleus"/>
    <property type="evidence" value="ECO:0007669"/>
    <property type="project" value="UniProtKB-SubCell"/>
</dbReference>
<keyword evidence="6" id="KW-0548">Nucleotidyltransferase</keyword>
<dbReference type="Pfam" id="PF00271">
    <property type="entry name" value="Helicase_C"/>
    <property type="match status" value="1"/>
</dbReference>
<keyword evidence="11" id="KW-0239">DNA-directed DNA polymerase</keyword>
<feature type="region of interest" description="Disordered" evidence="16">
    <location>
        <begin position="1239"/>
        <end position="1354"/>
    </location>
</feature>
<feature type="compositionally biased region" description="Low complexity" evidence="16">
    <location>
        <begin position="1291"/>
        <end position="1303"/>
    </location>
</feature>
<evidence type="ECO:0000256" key="13">
    <source>
        <dbReference type="ARBA" id="ARBA00023242"/>
    </source>
</evidence>
<dbReference type="Gene3D" id="1.10.3380.20">
    <property type="match status" value="1"/>
</dbReference>
<dbReference type="SMART" id="SM00490">
    <property type="entry name" value="HELICc"/>
    <property type="match status" value="1"/>
</dbReference>
<evidence type="ECO:0000256" key="3">
    <source>
        <dbReference type="ARBA" id="ARBA00007705"/>
    </source>
</evidence>
<keyword evidence="8" id="KW-0227">DNA damage</keyword>
<dbReference type="InterPro" id="IPR001650">
    <property type="entry name" value="Helicase_C-like"/>
</dbReference>
<name>A0ABD0JNJ0_9CAEN</name>
<feature type="region of interest" description="Disordered" evidence="16">
    <location>
        <begin position="1700"/>
        <end position="1723"/>
    </location>
</feature>
<keyword evidence="7" id="KW-0547">Nucleotide-binding</keyword>
<dbReference type="FunFam" id="1.20.1060.10:FF:000002">
    <property type="entry name" value="Polymerase (DNA directed), theta"/>
    <property type="match status" value="1"/>
</dbReference>
<reference evidence="19 20" key="1">
    <citation type="journal article" date="2023" name="Sci. Data">
        <title>Genome assembly of the Korean intertidal mud-creeper Batillaria attramentaria.</title>
        <authorList>
            <person name="Patra A.K."/>
            <person name="Ho P.T."/>
            <person name="Jun S."/>
            <person name="Lee S.J."/>
            <person name="Kim Y."/>
            <person name="Won Y.J."/>
        </authorList>
    </citation>
    <scope>NUCLEOTIDE SEQUENCE [LARGE SCALE GENOMIC DNA]</scope>
    <source>
        <strain evidence="19">Wonlab-2016</strain>
    </source>
</reference>
<dbReference type="GO" id="GO:0005524">
    <property type="term" value="F:ATP binding"/>
    <property type="evidence" value="ECO:0007669"/>
    <property type="project" value="UniProtKB-KW"/>
</dbReference>
<feature type="region of interest" description="Disordered" evidence="16">
    <location>
        <begin position="1454"/>
        <end position="1491"/>
    </location>
</feature>
<feature type="domain" description="Helicase ATP-binding" evidence="17">
    <location>
        <begin position="486"/>
        <end position="664"/>
    </location>
</feature>